<reference evidence="1" key="1">
    <citation type="journal article" date="2014" name="Front. Microbiol.">
        <title>High frequency of phylogenetically diverse reductive dehalogenase-homologous genes in deep subseafloor sedimentary metagenomes.</title>
        <authorList>
            <person name="Kawai M."/>
            <person name="Futagami T."/>
            <person name="Toyoda A."/>
            <person name="Takaki Y."/>
            <person name="Nishi S."/>
            <person name="Hori S."/>
            <person name="Arai W."/>
            <person name="Tsubouchi T."/>
            <person name="Morono Y."/>
            <person name="Uchiyama I."/>
            <person name="Ito T."/>
            <person name="Fujiyama A."/>
            <person name="Inagaki F."/>
            <person name="Takami H."/>
        </authorList>
    </citation>
    <scope>NUCLEOTIDE SEQUENCE</scope>
    <source>
        <strain evidence="1">Expedition CK06-06</strain>
    </source>
</reference>
<comment type="caution">
    <text evidence="1">The sequence shown here is derived from an EMBL/GenBank/DDBJ whole genome shotgun (WGS) entry which is preliminary data.</text>
</comment>
<dbReference type="AlphaFoldDB" id="X0T580"/>
<name>X0T580_9ZZZZ</name>
<dbReference type="EMBL" id="BARS01007458">
    <property type="protein sequence ID" value="GAF83342.1"/>
    <property type="molecule type" value="Genomic_DNA"/>
</dbReference>
<feature type="non-terminal residue" evidence="1">
    <location>
        <position position="1"/>
    </location>
</feature>
<evidence type="ECO:0000313" key="1">
    <source>
        <dbReference type="EMBL" id="GAF83342.1"/>
    </source>
</evidence>
<protein>
    <submittedName>
        <fullName evidence="1">Uncharacterized protein</fullName>
    </submittedName>
</protein>
<accession>X0T580</accession>
<sequence length="72" mass="7679">TYYEGGLIKTSAVEVQDGGTTEAPSTRTALAAGPEMRRCNMKTGNLEGYHSTVVSKIRPLSYRAIVSSNPST</sequence>
<organism evidence="1">
    <name type="scientific">marine sediment metagenome</name>
    <dbReference type="NCBI Taxonomy" id="412755"/>
    <lineage>
        <taxon>unclassified sequences</taxon>
        <taxon>metagenomes</taxon>
        <taxon>ecological metagenomes</taxon>
    </lineage>
</organism>
<gene>
    <name evidence="1" type="ORF">S01H1_14351</name>
</gene>
<proteinExistence type="predicted"/>